<sequence length="624" mass="68647">GPGNNNSSDFVRKLYKMLESPQDESVVRWGDGGDSFVVLENEKFTKHILPKHFKHSNFASFVRQLNKYDFHKVRHNNEEGGSSPYGPGAWEFRHPDFKANNKDALDNIRRKAPAPRKAGSLVEELIPTQQMDLVNTQLVATQQQLQQLQERYNELSMHHSMLLQELIGVQKTVVNHEHVMQYVMNFLNTIDAQRRRESKVGHPFPQSRNGAPNGVLPEPEAGAPDDIPASPLQHASKLLSEVNADHILNTRNLEQMNEAQMRINAALTTPPPDIALRNGTRSSSRGAAPHSATSSTSMSYGELDNLVYPIGHTQGIDPTYSEHINNIPYPMPAKPAEGQFPPAAMGRKKSTTVDPGWIRQPRILLVEDDQTCRRIGGKFLYAFQCAIDSALDGLEAVNKMNAGAKYDLVLMDIIMPNLDGVSATHLIRQFDNTPIVAMTSNIRSDDISMYFQHGMNDVLPKPFTKEGLLTMLEKHLSHLKKQAPGMASMGAPPPPDAMNSAKRSMKSEDSPATSPATVSNWHSPSNMTGVSPAGSTQTDDPYMQAVHHSAGPAPGQFPVQPNMAPQPIYSTSPGGPMRAPPLPQPGPPPPPGGPVQQQHRRGISDISGGPNDMRDVKRQQMYPP</sequence>
<evidence type="ECO:0000259" key="16">
    <source>
        <dbReference type="PROSITE" id="PS50110"/>
    </source>
</evidence>
<feature type="coiled-coil region" evidence="14">
    <location>
        <begin position="131"/>
        <end position="165"/>
    </location>
</feature>
<evidence type="ECO:0000256" key="11">
    <source>
        <dbReference type="ARBA" id="ARBA00061465"/>
    </source>
</evidence>
<dbReference type="PROSITE" id="PS00434">
    <property type="entry name" value="HSF_DOMAIN"/>
    <property type="match status" value="1"/>
</dbReference>
<name>M2MG05_BAUPA</name>
<dbReference type="PROSITE" id="PS50110">
    <property type="entry name" value="RESPONSE_REGULATORY"/>
    <property type="match status" value="1"/>
</dbReference>
<dbReference type="CDD" id="cd17546">
    <property type="entry name" value="REC_hyHK_CKI1_RcsC-like"/>
    <property type="match status" value="1"/>
</dbReference>
<evidence type="ECO:0000256" key="13">
    <source>
        <dbReference type="PROSITE-ProRule" id="PRU00169"/>
    </source>
</evidence>
<evidence type="ECO:0000256" key="2">
    <source>
        <dbReference type="ARBA" id="ARBA00011233"/>
    </source>
</evidence>
<feature type="region of interest" description="Disordered" evidence="15">
    <location>
        <begin position="269"/>
        <end position="298"/>
    </location>
</feature>
<keyword evidence="3 13" id="KW-0597">Phosphoprotein</keyword>
<keyword evidence="5" id="KW-0805">Transcription regulation</keyword>
<evidence type="ECO:0000256" key="8">
    <source>
        <dbReference type="ARBA" id="ARBA00023163"/>
    </source>
</evidence>
<dbReference type="AlphaFoldDB" id="M2MG05"/>
<comment type="function">
    <text evidence="10">Transcription factor that is part of a SLN1-YPD1-SKN7 two-component regulatory system, which controls gene expression in response to changes in the osmolarity of the extracellular environment. Under low osmotic conditions, phosphorylated and activated by the phosphorelay intermediate protein YPD1. Also activated in response to oxidative stress, independent on the two-component regulatory system. Regulates heat shock genes in response to oxidative stress and genes involved in cell wall integrity in response to osmotic changes.</text>
</comment>
<evidence type="ECO:0000256" key="10">
    <source>
        <dbReference type="ARBA" id="ARBA00057149"/>
    </source>
</evidence>
<feature type="compositionally biased region" description="Polar residues" evidence="15">
    <location>
        <begin position="279"/>
        <end position="298"/>
    </location>
</feature>
<dbReference type="Proteomes" id="UP000011761">
    <property type="component" value="Unassembled WGS sequence"/>
</dbReference>
<dbReference type="PANTHER" id="PTHR45339">
    <property type="entry name" value="HYBRID SIGNAL TRANSDUCTION HISTIDINE KINASE J"/>
    <property type="match status" value="1"/>
</dbReference>
<dbReference type="PIRSF" id="PIRSF002595">
    <property type="entry name" value="RR_SKN7"/>
    <property type="match status" value="1"/>
</dbReference>
<dbReference type="InterPro" id="IPR011006">
    <property type="entry name" value="CheY-like_superfamily"/>
</dbReference>
<dbReference type="SUPFAM" id="SSF52172">
    <property type="entry name" value="CheY-like"/>
    <property type="match status" value="1"/>
</dbReference>
<dbReference type="Gene3D" id="3.40.50.2300">
    <property type="match status" value="1"/>
</dbReference>
<feature type="non-terminal residue" evidence="17">
    <location>
        <position position="624"/>
    </location>
</feature>
<dbReference type="GO" id="GO:0000156">
    <property type="term" value="F:phosphorelay response regulator activity"/>
    <property type="evidence" value="ECO:0007669"/>
    <property type="project" value="InterPro"/>
</dbReference>
<keyword evidence="8" id="KW-0804">Transcription</keyword>
<dbReference type="GO" id="GO:0005634">
    <property type="term" value="C:nucleus"/>
    <property type="evidence" value="ECO:0007669"/>
    <property type="project" value="UniProtKB-SubCell"/>
</dbReference>
<dbReference type="PRINTS" id="PR00056">
    <property type="entry name" value="HSFDOMAIN"/>
</dbReference>
<evidence type="ECO:0000256" key="6">
    <source>
        <dbReference type="ARBA" id="ARBA00023054"/>
    </source>
</evidence>
<keyword evidence="7" id="KW-0238">DNA-binding</keyword>
<gene>
    <name evidence="17" type="ORF">BAUCODRAFT_43903</name>
</gene>
<dbReference type="InterPro" id="IPR001789">
    <property type="entry name" value="Sig_transdc_resp-reg_receiver"/>
</dbReference>
<evidence type="ECO:0000256" key="5">
    <source>
        <dbReference type="ARBA" id="ARBA00023015"/>
    </source>
</evidence>
<feature type="compositionally biased region" description="Pro residues" evidence="15">
    <location>
        <begin position="578"/>
        <end position="593"/>
    </location>
</feature>
<evidence type="ECO:0000256" key="14">
    <source>
        <dbReference type="SAM" id="Coils"/>
    </source>
</evidence>
<comment type="subunit">
    <text evidence="2">Homotrimer.</text>
</comment>
<comment type="subcellular location">
    <subcellularLocation>
        <location evidence="1">Nucleus</location>
    </subcellularLocation>
</comment>
<dbReference type="FunFam" id="3.40.50.2300:FF:000212">
    <property type="entry name" value="Stress response regulator/HFS transcription factor"/>
    <property type="match status" value="1"/>
</dbReference>
<feature type="region of interest" description="Disordered" evidence="15">
    <location>
        <begin position="197"/>
        <end position="231"/>
    </location>
</feature>
<keyword evidence="4" id="KW-0902">Two-component regulatory system</keyword>
<comment type="similarity">
    <text evidence="11">Belongs to the SKN7 family.</text>
</comment>
<reference evidence="17 18" key="1">
    <citation type="journal article" date="2012" name="PLoS Pathog.">
        <title>Diverse lifestyles and strategies of plant pathogenesis encoded in the genomes of eighteen Dothideomycetes fungi.</title>
        <authorList>
            <person name="Ohm R.A."/>
            <person name="Feau N."/>
            <person name="Henrissat B."/>
            <person name="Schoch C.L."/>
            <person name="Horwitz B.A."/>
            <person name="Barry K.W."/>
            <person name="Condon B.J."/>
            <person name="Copeland A.C."/>
            <person name="Dhillon B."/>
            <person name="Glaser F."/>
            <person name="Hesse C.N."/>
            <person name="Kosti I."/>
            <person name="LaButti K."/>
            <person name="Lindquist E.A."/>
            <person name="Lucas S."/>
            <person name="Salamov A.A."/>
            <person name="Bradshaw R.E."/>
            <person name="Ciuffetti L."/>
            <person name="Hamelin R.C."/>
            <person name="Kema G.H.J."/>
            <person name="Lawrence C."/>
            <person name="Scott J.A."/>
            <person name="Spatafora J.W."/>
            <person name="Turgeon B.G."/>
            <person name="de Wit P.J.G.M."/>
            <person name="Zhong S."/>
            <person name="Goodwin S.B."/>
            <person name="Grigoriev I.V."/>
        </authorList>
    </citation>
    <scope>NUCLEOTIDE SEQUENCE [LARGE SCALE GENOMIC DNA]</scope>
    <source>
        <strain evidence="17 18">UAMH 10762</strain>
    </source>
</reference>
<evidence type="ECO:0000256" key="9">
    <source>
        <dbReference type="ARBA" id="ARBA00023242"/>
    </source>
</evidence>
<feature type="non-terminal residue" evidence="17">
    <location>
        <position position="1"/>
    </location>
</feature>
<dbReference type="STRING" id="717646.M2MG05"/>
<dbReference type="eggNOG" id="KOG0627">
    <property type="taxonomic scope" value="Eukaryota"/>
</dbReference>
<dbReference type="OrthoDB" id="424572at2759"/>
<dbReference type="InterPro" id="IPR036388">
    <property type="entry name" value="WH-like_DNA-bd_sf"/>
</dbReference>
<dbReference type="Gene3D" id="1.10.10.10">
    <property type="entry name" value="Winged helix-like DNA-binding domain superfamily/Winged helix DNA-binding domain"/>
    <property type="match status" value="1"/>
</dbReference>
<evidence type="ECO:0000256" key="12">
    <source>
        <dbReference type="ARBA" id="ARBA00070291"/>
    </source>
</evidence>
<dbReference type="EMBL" id="KB445556">
    <property type="protein sequence ID" value="EMC95551.1"/>
    <property type="molecule type" value="Genomic_DNA"/>
</dbReference>
<dbReference type="GO" id="GO:0043565">
    <property type="term" value="F:sequence-specific DNA binding"/>
    <property type="evidence" value="ECO:0007669"/>
    <property type="project" value="InterPro"/>
</dbReference>
<accession>M2MG05</accession>
<dbReference type="Pfam" id="PF00447">
    <property type="entry name" value="HSF_DNA-bind"/>
    <property type="match status" value="1"/>
</dbReference>
<dbReference type="PANTHER" id="PTHR45339:SF1">
    <property type="entry name" value="HYBRID SIGNAL TRANSDUCTION HISTIDINE KINASE J"/>
    <property type="match status" value="1"/>
</dbReference>
<evidence type="ECO:0000256" key="1">
    <source>
        <dbReference type="ARBA" id="ARBA00004123"/>
    </source>
</evidence>
<keyword evidence="18" id="KW-1185">Reference proteome</keyword>
<feature type="compositionally biased region" description="Polar residues" evidence="15">
    <location>
        <begin position="510"/>
        <end position="539"/>
    </location>
</feature>
<evidence type="ECO:0000256" key="4">
    <source>
        <dbReference type="ARBA" id="ARBA00023012"/>
    </source>
</evidence>
<dbReference type="RefSeq" id="XP_007676891.1">
    <property type="nucleotide sequence ID" value="XM_007678701.1"/>
</dbReference>
<dbReference type="SMART" id="SM00415">
    <property type="entry name" value="HSF"/>
    <property type="match status" value="1"/>
</dbReference>
<dbReference type="InterPro" id="IPR036390">
    <property type="entry name" value="WH_DNA-bd_sf"/>
</dbReference>
<dbReference type="InterPro" id="IPR014402">
    <property type="entry name" value="Sig_transdc_resp-reg_Skn7"/>
</dbReference>
<feature type="modified residue" description="4-aspartylphosphate" evidence="13">
    <location>
        <position position="412"/>
    </location>
</feature>
<evidence type="ECO:0000256" key="3">
    <source>
        <dbReference type="ARBA" id="ARBA00022553"/>
    </source>
</evidence>
<protein>
    <recommendedName>
        <fullName evidence="12">Transcription factor SKN7</fullName>
    </recommendedName>
</protein>
<evidence type="ECO:0000256" key="7">
    <source>
        <dbReference type="ARBA" id="ARBA00023125"/>
    </source>
</evidence>
<dbReference type="FunFam" id="1.10.10.10:FF:000380">
    <property type="entry name" value="Transcription factor SKN7"/>
    <property type="match status" value="1"/>
</dbReference>
<keyword evidence="6 14" id="KW-0175">Coiled coil</keyword>
<dbReference type="InterPro" id="IPR000232">
    <property type="entry name" value="HSF_DNA-bd"/>
</dbReference>
<dbReference type="SUPFAM" id="SSF46785">
    <property type="entry name" value="Winged helix' DNA-binding domain"/>
    <property type="match status" value="1"/>
</dbReference>
<evidence type="ECO:0000313" key="17">
    <source>
        <dbReference type="EMBL" id="EMC95551.1"/>
    </source>
</evidence>
<feature type="region of interest" description="Disordered" evidence="15">
    <location>
        <begin position="481"/>
        <end position="624"/>
    </location>
</feature>
<evidence type="ECO:0000313" key="18">
    <source>
        <dbReference type="Proteomes" id="UP000011761"/>
    </source>
</evidence>
<dbReference type="eggNOG" id="KOG0519">
    <property type="taxonomic scope" value="Eukaryota"/>
</dbReference>
<keyword evidence="9" id="KW-0539">Nucleus</keyword>
<organism evidence="17 18">
    <name type="scientific">Baudoinia panamericana (strain UAMH 10762)</name>
    <name type="common">Angels' share fungus</name>
    <name type="synonym">Baudoinia compniacensis (strain UAMH 10762)</name>
    <dbReference type="NCBI Taxonomy" id="717646"/>
    <lineage>
        <taxon>Eukaryota</taxon>
        <taxon>Fungi</taxon>
        <taxon>Dikarya</taxon>
        <taxon>Ascomycota</taxon>
        <taxon>Pezizomycotina</taxon>
        <taxon>Dothideomycetes</taxon>
        <taxon>Dothideomycetidae</taxon>
        <taxon>Mycosphaerellales</taxon>
        <taxon>Teratosphaeriaceae</taxon>
        <taxon>Baudoinia</taxon>
    </lineage>
</organism>
<dbReference type="SMART" id="SM00448">
    <property type="entry name" value="REC"/>
    <property type="match status" value="1"/>
</dbReference>
<dbReference type="GO" id="GO:0003700">
    <property type="term" value="F:DNA-binding transcription factor activity"/>
    <property type="evidence" value="ECO:0007669"/>
    <property type="project" value="InterPro"/>
</dbReference>
<dbReference type="HOGENOM" id="CLU_008776_2_1_1"/>
<dbReference type="KEGG" id="bcom:BAUCODRAFT_43903"/>
<feature type="domain" description="Response regulatory" evidence="16">
    <location>
        <begin position="362"/>
        <end position="476"/>
    </location>
</feature>
<proteinExistence type="inferred from homology"/>
<dbReference type="Pfam" id="PF00072">
    <property type="entry name" value="Response_reg"/>
    <property type="match status" value="1"/>
</dbReference>
<dbReference type="OMA" id="TNVDPGW"/>
<dbReference type="GeneID" id="19114354"/>
<evidence type="ECO:0000256" key="15">
    <source>
        <dbReference type="SAM" id="MobiDB-lite"/>
    </source>
</evidence>